<accession>A0A1A8XQH3</accession>
<feature type="transmembrane region" description="Helical" evidence="1">
    <location>
        <begin position="223"/>
        <end position="240"/>
    </location>
</feature>
<evidence type="ECO:0000313" key="2">
    <source>
        <dbReference type="EMBL" id="SBT06901.1"/>
    </source>
</evidence>
<keyword evidence="1" id="KW-0812">Transmembrane</keyword>
<evidence type="ECO:0000256" key="1">
    <source>
        <dbReference type="SAM" id="Phobius"/>
    </source>
</evidence>
<evidence type="ECO:0000313" key="3">
    <source>
        <dbReference type="Proteomes" id="UP000199600"/>
    </source>
</evidence>
<dbReference type="Proteomes" id="UP000199600">
    <property type="component" value="Unassembled WGS sequence"/>
</dbReference>
<reference evidence="2 3" key="1">
    <citation type="submission" date="2016-06" db="EMBL/GenBank/DDBJ databases">
        <authorList>
            <person name="Kjaerup R.B."/>
            <person name="Dalgaard T.S."/>
            <person name="Juul-Madsen H.R."/>
        </authorList>
    </citation>
    <scope>NUCLEOTIDE SEQUENCE [LARGE SCALE GENOMIC DNA]</scope>
    <source>
        <strain evidence="2">2</strain>
    </source>
</reference>
<keyword evidence="3" id="KW-1185">Reference proteome</keyword>
<keyword evidence="1" id="KW-1133">Transmembrane helix</keyword>
<gene>
    <name evidence="2" type="ORF">PROAA_20044</name>
</gene>
<proteinExistence type="predicted"/>
<organism evidence="2 3">
    <name type="scientific">Candidatus Propionivibrio aalborgensis</name>
    <dbReference type="NCBI Taxonomy" id="1860101"/>
    <lineage>
        <taxon>Bacteria</taxon>
        <taxon>Pseudomonadati</taxon>
        <taxon>Pseudomonadota</taxon>
        <taxon>Betaproteobacteria</taxon>
        <taxon>Rhodocyclales</taxon>
        <taxon>Rhodocyclaceae</taxon>
        <taxon>Propionivibrio</taxon>
    </lineage>
</organism>
<feature type="transmembrane region" description="Helical" evidence="1">
    <location>
        <begin position="187"/>
        <end position="211"/>
    </location>
</feature>
<protein>
    <submittedName>
        <fullName evidence="2">Uncharacterized protein</fullName>
    </submittedName>
</protein>
<dbReference type="EMBL" id="FLQY01000112">
    <property type="protein sequence ID" value="SBT06901.1"/>
    <property type="molecule type" value="Genomic_DNA"/>
</dbReference>
<dbReference type="AlphaFoldDB" id="A0A1A8XQH3"/>
<name>A0A1A8XQH3_9RHOO</name>
<keyword evidence="1" id="KW-0472">Membrane</keyword>
<sequence length="339" mass="38397">MSLNQCTTDSETPPKKSNLEQVARCLLDYLNVHGKNSQIYQVLRFLAENTLSRLAEGKDARFNYYNIREGVIRETEGDASAWFSRHWKSLNGDFRQRCEEGMQKFAADQGLDVYPWVEKHESDGGAGNQALISLIALPIPGISTSIDACADTAPHDITYIPAEKLKLSWWARWLFDKDQVAEGWRKWLLIWPTILYVALTAAGSVFVLFALSLSKHPVTTSDLAAMLIIVLFNWPAYRSLQQFIRLVDDRIIMASDSMLGFREFGACLELFRPNAREAGAPKKARMIKYAAQCPVCAAQVLLDAGEPDFPRRIVGRCQESPREHVFSFDRVTRGGYRLR</sequence>
<dbReference type="RefSeq" id="WP_186410681.1">
    <property type="nucleotide sequence ID" value="NZ_FLQY01000112.1"/>
</dbReference>